<dbReference type="Pfam" id="PF08264">
    <property type="entry name" value="Anticodon_1"/>
    <property type="match status" value="1"/>
</dbReference>
<dbReference type="FunFam" id="3.40.50.620:FF:000023">
    <property type="entry name" value="Isoleucyl-tRNA synthetase,cytoplasmic"/>
    <property type="match status" value="1"/>
</dbReference>
<keyword evidence="16" id="KW-1185">Reference proteome</keyword>
<keyword evidence="8 12" id="KW-0648">Protein biosynthesis</keyword>
<dbReference type="PRINTS" id="PR00984">
    <property type="entry name" value="TRNASYNTHILE"/>
</dbReference>
<sequence>MPRYSDVPERVDFPDQETETLKYWAEHKTFEESVRRSEGKPIWSFYDGPPFATGLPHYGHLLAGTIKDIMCRYAHQTGHYVERRFGWDCHGLPVEFEIDKKLGISGREDVLKMGVAKYNAECRSIVMRYSKEWEITVKRIGRWISFENDYKTMHLSFMESVWWVFGQLHAKGLVYRGFKVMPYSCPCNTPLSNFEVQQNYKTVDDPAVVCAFPLVSDPNTKFIAWTTTPWTLPSNLALCVNPTMEYVKVEDESGVNYILMAARLVQLYPDLANPKKQKEAEKKFKEVERFPGKQLLGTEYSPPFEYFIERMKGSGAFKVITGDFVTDDAGTGIVHCAPAFGEEDYKVCLEHGIIKKGEALVCPLDANGRFTDEVPDFKGVGVKEADKDIIKLLKGKGRMVAIGKISHSYPFCWRSDTPLIYRAVPGTFINVESLRERLLANNAKTYWVPNFVKEKRFHNWLESARDWAVSRNRFWGTPIPMWMSDDGEEVVIISSVKELEERTGVSPITDLHRESIDHLTIPSAKGKGLLKRVDEVFDCWFESGSMPYAQGHYPFENKEKFESSFPADFIAEGIDQTRGWFYTLMVLSTALFDKPAFKNLICNGLVLAEDGRKMSKRLKNYPDPQHILACYGADALRLYLINSPVVRAEDLRFAEDGVKQVVRDVFIPWYHAYRLFVQSANALEGASGKPFDRDAQCALASTNTMDRWILASAHSLLRFMRQEMELYRLYTVVPKLVLMIDQLTNWFLRLNKERFAGERGADDQRASLATLFEVLMMMCKMMAPLTPFFTELAFRNLRHGLPEAERLDSVHFDEIPQYMPEAIDEQIEADMAVMQQLIELGRAIRDRHNLSMRLPLPELTLVSRDPAALAAVKRLEAYISDELNVRVVSTALVADVPELVRFKCLPNHTTLGKRFGKDYKAIQDQVKQLTHEQLAAFMTSGSMTMGGHEFSGDDIKVSLEYAGPTGDRDVDLMADGAGILVLHTKPTGAMLDEAMAREVCAKVQKLRKEAGLRKTDEVEVGFASKLGGDSPLATVLRSQHEYIAGRIGKGLLDTAKLPSLAVPLATKTEEVKVFRLVDEKLEVVTETITLTLCRACVFLAAPALALLVSDPVVIDGVSNLLNSKDHPAFKATLAASAGALGCTLDGHKLQLQLGTHFFLSSTDAIKAGAL</sequence>
<dbReference type="EC" id="6.1.1.5" evidence="3"/>
<dbReference type="Pfam" id="PF00133">
    <property type="entry name" value="tRNA-synt_1"/>
    <property type="match status" value="1"/>
</dbReference>
<evidence type="ECO:0000256" key="3">
    <source>
        <dbReference type="ARBA" id="ARBA00013165"/>
    </source>
</evidence>
<dbReference type="InterPro" id="IPR001412">
    <property type="entry name" value="aa-tRNA-synth_I_CS"/>
</dbReference>
<dbReference type="Proteomes" id="UP000037460">
    <property type="component" value="Unassembled WGS sequence"/>
</dbReference>
<accession>A0A0M0K8Y2</accession>
<feature type="domain" description="Aminoacyl-tRNA synthetase class Ia" evidence="13">
    <location>
        <begin position="20"/>
        <end position="651"/>
    </location>
</feature>
<dbReference type="SUPFAM" id="SSF47323">
    <property type="entry name" value="Anticodon-binding domain of a subclass of class I aminoacyl-tRNA synthetases"/>
    <property type="match status" value="1"/>
</dbReference>
<dbReference type="Gene3D" id="1.10.730.10">
    <property type="entry name" value="Isoleucyl-tRNA Synthetase, Domain 1"/>
    <property type="match status" value="1"/>
</dbReference>
<comment type="subcellular location">
    <subcellularLocation>
        <location evidence="1">Cytoplasm</location>
    </subcellularLocation>
</comment>
<keyword evidence="5 12" id="KW-0436">Ligase</keyword>
<dbReference type="GO" id="GO:0005524">
    <property type="term" value="F:ATP binding"/>
    <property type="evidence" value="ECO:0007669"/>
    <property type="project" value="UniProtKB-KW"/>
</dbReference>
<dbReference type="InterPro" id="IPR002301">
    <property type="entry name" value="Ile-tRNA-ligase"/>
</dbReference>
<evidence type="ECO:0000313" key="15">
    <source>
        <dbReference type="EMBL" id="KOO35285.1"/>
    </source>
</evidence>
<evidence type="ECO:0000256" key="12">
    <source>
        <dbReference type="RuleBase" id="RU363035"/>
    </source>
</evidence>
<proteinExistence type="inferred from homology"/>
<keyword evidence="9 12" id="KW-0030">Aminoacyl-tRNA synthetase</keyword>
<gene>
    <name evidence="15" type="ORF">Ctob_012340</name>
</gene>
<evidence type="ECO:0000256" key="9">
    <source>
        <dbReference type="ARBA" id="ARBA00023146"/>
    </source>
</evidence>
<evidence type="ECO:0000256" key="8">
    <source>
        <dbReference type="ARBA" id="ARBA00022917"/>
    </source>
</evidence>
<dbReference type="PANTHER" id="PTHR42780">
    <property type="entry name" value="SOLEUCYL-TRNA SYNTHETASE"/>
    <property type="match status" value="1"/>
</dbReference>
<comment type="catalytic activity">
    <reaction evidence="11">
        <text>tRNA(Ile) + L-isoleucine + ATP = L-isoleucyl-tRNA(Ile) + AMP + diphosphate</text>
        <dbReference type="Rhea" id="RHEA:11060"/>
        <dbReference type="Rhea" id="RHEA-COMP:9666"/>
        <dbReference type="Rhea" id="RHEA-COMP:9695"/>
        <dbReference type="ChEBI" id="CHEBI:30616"/>
        <dbReference type="ChEBI" id="CHEBI:33019"/>
        <dbReference type="ChEBI" id="CHEBI:58045"/>
        <dbReference type="ChEBI" id="CHEBI:78442"/>
        <dbReference type="ChEBI" id="CHEBI:78528"/>
        <dbReference type="ChEBI" id="CHEBI:456215"/>
        <dbReference type="EC" id="6.1.1.5"/>
    </reaction>
</comment>
<evidence type="ECO:0000256" key="6">
    <source>
        <dbReference type="ARBA" id="ARBA00022741"/>
    </source>
</evidence>
<dbReference type="InterPro" id="IPR014729">
    <property type="entry name" value="Rossmann-like_a/b/a_fold"/>
</dbReference>
<dbReference type="GO" id="GO:0002161">
    <property type="term" value="F:aminoacyl-tRNA deacylase activity"/>
    <property type="evidence" value="ECO:0007669"/>
    <property type="project" value="InterPro"/>
</dbReference>
<reference evidence="16" key="1">
    <citation type="journal article" date="2015" name="PLoS Genet.">
        <title>Genome Sequence and Transcriptome Analyses of Chrysochromulina tobin: Metabolic Tools for Enhanced Algal Fitness in the Prominent Order Prymnesiales (Haptophyceae).</title>
        <authorList>
            <person name="Hovde B.T."/>
            <person name="Deodato C.R."/>
            <person name="Hunsperger H.M."/>
            <person name="Ryken S.A."/>
            <person name="Yost W."/>
            <person name="Jha R.K."/>
            <person name="Patterson J."/>
            <person name="Monnat R.J. Jr."/>
            <person name="Barlow S.B."/>
            <person name="Starkenburg S.R."/>
            <person name="Cattolico R.A."/>
        </authorList>
    </citation>
    <scope>NUCLEOTIDE SEQUENCE</scope>
    <source>
        <strain evidence="16">CCMP291</strain>
    </source>
</reference>
<comment type="caution">
    <text evidence="15">The sequence shown here is derived from an EMBL/GenBank/DDBJ whole genome shotgun (WGS) entry which is preliminary data.</text>
</comment>
<dbReference type="EMBL" id="JWZX01000924">
    <property type="protein sequence ID" value="KOO35285.1"/>
    <property type="molecule type" value="Genomic_DNA"/>
</dbReference>
<dbReference type="InterPro" id="IPR013155">
    <property type="entry name" value="M/V/L/I-tRNA-synth_anticd-bd"/>
</dbReference>
<dbReference type="SUPFAM" id="SSF50677">
    <property type="entry name" value="ValRS/IleRS/LeuRS editing domain"/>
    <property type="match status" value="1"/>
</dbReference>
<dbReference type="GO" id="GO:0000049">
    <property type="term" value="F:tRNA binding"/>
    <property type="evidence" value="ECO:0007669"/>
    <property type="project" value="InterPro"/>
</dbReference>
<dbReference type="Gene3D" id="3.90.740.10">
    <property type="entry name" value="Valyl/Leucyl/Isoleucyl-tRNA synthetase, editing domain"/>
    <property type="match status" value="1"/>
</dbReference>
<keyword evidence="6 12" id="KW-0547">Nucleotide-binding</keyword>
<evidence type="ECO:0000256" key="1">
    <source>
        <dbReference type="ARBA" id="ARBA00004496"/>
    </source>
</evidence>
<evidence type="ECO:0000256" key="11">
    <source>
        <dbReference type="ARBA" id="ARBA00048359"/>
    </source>
</evidence>
<evidence type="ECO:0000256" key="10">
    <source>
        <dbReference type="ARBA" id="ARBA00032665"/>
    </source>
</evidence>
<dbReference type="FunFam" id="3.40.50.620:FF:000050">
    <property type="entry name" value="Isoleucyl-tRNA synthetase,cytoplasmic"/>
    <property type="match status" value="1"/>
</dbReference>
<organism evidence="15 16">
    <name type="scientific">Chrysochromulina tobinii</name>
    <dbReference type="NCBI Taxonomy" id="1460289"/>
    <lineage>
        <taxon>Eukaryota</taxon>
        <taxon>Haptista</taxon>
        <taxon>Haptophyta</taxon>
        <taxon>Prymnesiophyceae</taxon>
        <taxon>Prymnesiales</taxon>
        <taxon>Chrysochromulinaceae</taxon>
        <taxon>Chrysochromulina</taxon>
    </lineage>
</organism>
<dbReference type="OrthoDB" id="1706657at2759"/>
<dbReference type="CDD" id="cd00818">
    <property type="entry name" value="IleRS_core"/>
    <property type="match status" value="1"/>
</dbReference>
<dbReference type="SUPFAM" id="SSF52374">
    <property type="entry name" value="Nucleotidylyl transferase"/>
    <property type="match status" value="1"/>
</dbReference>
<evidence type="ECO:0000259" key="14">
    <source>
        <dbReference type="Pfam" id="PF08264"/>
    </source>
</evidence>
<evidence type="ECO:0000313" key="16">
    <source>
        <dbReference type="Proteomes" id="UP000037460"/>
    </source>
</evidence>
<dbReference type="InterPro" id="IPR009080">
    <property type="entry name" value="tRNAsynth_Ia_anticodon-bd"/>
</dbReference>
<dbReference type="AlphaFoldDB" id="A0A0M0K8Y2"/>
<dbReference type="InterPro" id="IPR002300">
    <property type="entry name" value="aa-tRNA-synth_Ia"/>
</dbReference>
<keyword evidence="4" id="KW-0963">Cytoplasm</keyword>
<evidence type="ECO:0000256" key="2">
    <source>
        <dbReference type="ARBA" id="ARBA00005594"/>
    </source>
</evidence>
<name>A0A0M0K8Y2_9EUKA</name>
<evidence type="ECO:0000256" key="5">
    <source>
        <dbReference type="ARBA" id="ARBA00022598"/>
    </source>
</evidence>
<keyword evidence="7 12" id="KW-0067">ATP-binding</keyword>
<dbReference type="InterPro" id="IPR009008">
    <property type="entry name" value="Val/Leu/Ile-tRNA-synth_edit"/>
</dbReference>
<dbReference type="Gene3D" id="3.40.50.620">
    <property type="entry name" value="HUPs"/>
    <property type="match status" value="2"/>
</dbReference>
<feature type="domain" description="Methionyl/Valyl/Leucyl/Isoleucyl-tRNA synthetase anticodon-binding" evidence="14">
    <location>
        <begin position="706"/>
        <end position="857"/>
    </location>
</feature>
<dbReference type="GO" id="GO:0005737">
    <property type="term" value="C:cytoplasm"/>
    <property type="evidence" value="ECO:0007669"/>
    <property type="project" value="UniProtKB-SubCell"/>
</dbReference>
<comment type="similarity">
    <text evidence="2 12">Belongs to the class-I aminoacyl-tRNA synthetase family.</text>
</comment>
<dbReference type="PROSITE" id="PS00178">
    <property type="entry name" value="AA_TRNA_LIGASE_I"/>
    <property type="match status" value="1"/>
</dbReference>
<dbReference type="CDD" id="cd07961">
    <property type="entry name" value="Anticodon_Ia_Ile_ABEc"/>
    <property type="match status" value="1"/>
</dbReference>
<dbReference type="HAMAP" id="MF_02003">
    <property type="entry name" value="Ile_tRNA_synth_type2"/>
    <property type="match status" value="1"/>
</dbReference>
<dbReference type="GO" id="GO:0004822">
    <property type="term" value="F:isoleucine-tRNA ligase activity"/>
    <property type="evidence" value="ECO:0007669"/>
    <property type="project" value="UniProtKB-EC"/>
</dbReference>
<protein>
    <recommendedName>
        <fullName evidence="3">isoleucine--tRNA ligase</fullName>
        <ecNumber evidence="3">6.1.1.5</ecNumber>
    </recommendedName>
    <alternativeName>
        <fullName evidence="10">Isoleucyl-tRNA synthetase</fullName>
    </alternativeName>
</protein>
<dbReference type="GO" id="GO:0006428">
    <property type="term" value="P:isoleucyl-tRNA aminoacylation"/>
    <property type="evidence" value="ECO:0007669"/>
    <property type="project" value="InterPro"/>
</dbReference>
<dbReference type="NCBIfam" id="TIGR00392">
    <property type="entry name" value="ileS"/>
    <property type="match status" value="1"/>
</dbReference>
<evidence type="ECO:0000256" key="4">
    <source>
        <dbReference type="ARBA" id="ARBA00022490"/>
    </source>
</evidence>
<dbReference type="FunFam" id="1.10.730.10:FF:000004">
    <property type="entry name" value="Isoleucyl-tRNA synthetase, cytoplasmic"/>
    <property type="match status" value="1"/>
</dbReference>
<evidence type="ECO:0000256" key="7">
    <source>
        <dbReference type="ARBA" id="ARBA00022840"/>
    </source>
</evidence>
<evidence type="ECO:0000259" key="13">
    <source>
        <dbReference type="Pfam" id="PF00133"/>
    </source>
</evidence>
<dbReference type="InterPro" id="IPR023586">
    <property type="entry name" value="Ile-tRNA-ligase_type2"/>
</dbReference>
<dbReference type="InterPro" id="IPR033709">
    <property type="entry name" value="Anticodon_Ile_ABEc"/>
</dbReference>
<dbReference type="PANTHER" id="PTHR42780:SF1">
    <property type="entry name" value="ISOLEUCINE--TRNA LIGASE, CYTOPLASMIC"/>
    <property type="match status" value="1"/>
</dbReference>
<dbReference type="Pfam" id="PF19302">
    <property type="entry name" value="DUF5915"/>
    <property type="match status" value="1"/>
</dbReference>